<accession>A0ABQ8E3X5</accession>
<feature type="region of interest" description="Disordered" evidence="1">
    <location>
        <begin position="1"/>
        <end position="38"/>
    </location>
</feature>
<comment type="caution">
    <text evidence="2">The sequence shown here is derived from an EMBL/GenBank/DDBJ whole genome shotgun (WGS) entry which is preliminary data.</text>
</comment>
<feature type="compositionally biased region" description="Basic and acidic residues" evidence="1">
    <location>
        <begin position="1"/>
        <end position="13"/>
    </location>
</feature>
<name>A0ABQ8E3X5_BRANA</name>
<feature type="compositionally biased region" description="Pro residues" evidence="1">
    <location>
        <begin position="233"/>
        <end position="243"/>
    </location>
</feature>
<feature type="region of interest" description="Disordered" evidence="1">
    <location>
        <begin position="102"/>
        <end position="166"/>
    </location>
</feature>
<feature type="compositionally biased region" description="Low complexity" evidence="1">
    <location>
        <begin position="244"/>
        <end position="256"/>
    </location>
</feature>
<feature type="region of interest" description="Disordered" evidence="1">
    <location>
        <begin position="229"/>
        <end position="331"/>
    </location>
</feature>
<proteinExistence type="predicted"/>
<evidence type="ECO:0000313" key="3">
    <source>
        <dbReference type="Proteomes" id="UP000824890"/>
    </source>
</evidence>
<dbReference type="Proteomes" id="UP000824890">
    <property type="component" value="Unassembled WGS sequence"/>
</dbReference>
<reference evidence="2 3" key="1">
    <citation type="submission" date="2021-05" db="EMBL/GenBank/DDBJ databases">
        <title>Genome Assembly of Synthetic Allotetraploid Brassica napus Reveals Homoeologous Exchanges between Subgenomes.</title>
        <authorList>
            <person name="Davis J.T."/>
        </authorList>
    </citation>
    <scope>NUCLEOTIDE SEQUENCE [LARGE SCALE GENOMIC DNA]</scope>
    <source>
        <strain evidence="3">cv. Da-Ae</strain>
        <tissue evidence="2">Seedling</tissue>
    </source>
</reference>
<sequence length="342" mass="38811">MSRYRYTAEEKGKAVAQQSESNEPQPHKRTLPSVHPPTLREEDFYSHQQRRVNLPHKQKAALDFNKRLDRHGRPFGERLALLPVRGRPISNKIVPHSDLLASETHTADRQGEDHHGIPRERTRNSARRSPHQVWRAKTPRNALRPNQSRECPREHTPVERQSVPSREEVMNDLLEATLNYTNCPDPVESAARRQRVHDEDAGLMEETATRIIAAAQRNLDRNEVNTALNQAVTPPPPPAPQRLPPASTSRRSINRSTRNRRAAASPRLHFGASASKRILSHTRSSQRLGFPHASPILPINRRRNNEQAAPPLPRGISGPVGLKQNQQLQESNCEMEQGLLYQ</sequence>
<organism evidence="2 3">
    <name type="scientific">Brassica napus</name>
    <name type="common">Rape</name>
    <dbReference type="NCBI Taxonomy" id="3708"/>
    <lineage>
        <taxon>Eukaryota</taxon>
        <taxon>Viridiplantae</taxon>
        <taxon>Streptophyta</taxon>
        <taxon>Embryophyta</taxon>
        <taxon>Tracheophyta</taxon>
        <taxon>Spermatophyta</taxon>
        <taxon>Magnoliopsida</taxon>
        <taxon>eudicotyledons</taxon>
        <taxon>Gunneridae</taxon>
        <taxon>Pentapetalae</taxon>
        <taxon>rosids</taxon>
        <taxon>malvids</taxon>
        <taxon>Brassicales</taxon>
        <taxon>Brassicaceae</taxon>
        <taxon>Brassiceae</taxon>
        <taxon>Brassica</taxon>
    </lineage>
</organism>
<keyword evidence="3" id="KW-1185">Reference proteome</keyword>
<dbReference type="EMBL" id="JAGKQM010000003">
    <property type="protein sequence ID" value="KAH0936315.1"/>
    <property type="molecule type" value="Genomic_DNA"/>
</dbReference>
<gene>
    <name evidence="2" type="ORF">HID58_013432</name>
</gene>
<protein>
    <submittedName>
        <fullName evidence="2">Uncharacterized protein</fullName>
    </submittedName>
</protein>
<feature type="compositionally biased region" description="Basic and acidic residues" evidence="1">
    <location>
        <begin position="105"/>
        <end position="123"/>
    </location>
</feature>
<evidence type="ECO:0000256" key="1">
    <source>
        <dbReference type="SAM" id="MobiDB-lite"/>
    </source>
</evidence>
<evidence type="ECO:0000313" key="2">
    <source>
        <dbReference type="EMBL" id="KAH0936315.1"/>
    </source>
</evidence>